<keyword evidence="3" id="KW-0479">Metal-binding</keyword>
<name>A0A087HKK6_ARAAL</name>
<dbReference type="Gramene" id="KFK42658">
    <property type="protein sequence ID" value="KFK42658"/>
    <property type="gene ID" value="AALP_AA1G023000"/>
</dbReference>
<dbReference type="eggNOG" id="KOG0601">
    <property type="taxonomic scope" value="Eukaryota"/>
</dbReference>
<dbReference type="SUPFAM" id="SSF56112">
    <property type="entry name" value="Protein kinase-like (PK-like)"/>
    <property type="match status" value="1"/>
</dbReference>
<dbReference type="Pfam" id="PF00069">
    <property type="entry name" value="Pkinase"/>
    <property type="match status" value="1"/>
</dbReference>
<evidence type="ECO:0000256" key="9">
    <source>
        <dbReference type="ARBA" id="ARBA00037982"/>
    </source>
</evidence>
<evidence type="ECO:0000313" key="14">
    <source>
        <dbReference type="EMBL" id="KFK42658.1"/>
    </source>
</evidence>
<dbReference type="InterPro" id="IPR017441">
    <property type="entry name" value="Protein_kinase_ATP_BS"/>
</dbReference>
<keyword evidence="12" id="KW-0723">Serine/threonine-protein kinase</keyword>
<evidence type="ECO:0000256" key="2">
    <source>
        <dbReference type="ARBA" id="ARBA00022679"/>
    </source>
</evidence>
<keyword evidence="4 11" id="KW-0547">Nucleotide-binding</keyword>
<evidence type="ECO:0000256" key="12">
    <source>
        <dbReference type="RuleBase" id="RU000304"/>
    </source>
</evidence>
<dbReference type="AlphaFoldDB" id="A0A087HKK6"/>
<dbReference type="GO" id="GO:1902750">
    <property type="term" value="P:negative regulation of cell cycle G2/M phase transition"/>
    <property type="evidence" value="ECO:0007669"/>
    <property type="project" value="EnsemblPlants"/>
</dbReference>
<keyword evidence="5" id="KW-0418">Kinase</keyword>
<dbReference type="Gene3D" id="1.10.510.10">
    <property type="entry name" value="Transferase(Phosphotransferase) domain 1"/>
    <property type="match status" value="1"/>
</dbReference>
<keyword evidence="7" id="KW-0460">Magnesium</keyword>
<dbReference type="OMA" id="SKDHSPC"/>
<dbReference type="GO" id="GO:0046872">
    <property type="term" value="F:metal ion binding"/>
    <property type="evidence" value="ECO:0007669"/>
    <property type="project" value="UniProtKB-KW"/>
</dbReference>
<accession>A0A087HKK6</accession>
<dbReference type="InterPro" id="IPR008271">
    <property type="entry name" value="Ser/Thr_kinase_AS"/>
</dbReference>
<evidence type="ECO:0000256" key="10">
    <source>
        <dbReference type="ARBA" id="ARBA00067836"/>
    </source>
</evidence>
<evidence type="ECO:0000256" key="5">
    <source>
        <dbReference type="ARBA" id="ARBA00022777"/>
    </source>
</evidence>
<dbReference type="PROSITE" id="PS00107">
    <property type="entry name" value="PROTEIN_KINASE_ATP"/>
    <property type="match status" value="1"/>
</dbReference>
<evidence type="ECO:0000256" key="7">
    <source>
        <dbReference type="ARBA" id="ARBA00022842"/>
    </source>
</evidence>
<proteinExistence type="inferred from homology"/>
<protein>
    <recommendedName>
        <fullName evidence="10">Wee1-like protein kinase</fullName>
        <ecNumber evidence="1">2.7.10.2</ecNumber>
    </recommendedName>
</protein>
<evidence type="ECO:0000256" key="11">
    <source>
        <dbReference type="PROSITE-ProRule" id="PRU10141"/>
    </source>
</evidence>
<evidence type="ECO:0000256" key="3">
    <source>
        <dbReference type="ARBA" id="ARBA00022723"/>
    </source>
</evidence>
<dbReference type="PANTHER" id="PTHR11042:SF185">
    <property type="entry name" value="WEE1-LIKE PROTEIN KINASE"/>
    <property type="match status" value="1"/>
</dbReference>
<dbReference type="GO" id="GO:0005524">
    <property type="term" value="F:ATP binding"/>
    <property type="evidence" value="ECO:0007669"/>
    <property type="project" value="UniProtKB-UniRule"/>
</dbReference>
<dbReference type="InterPro" id="IPR000719">
    <property type="entry name" value="Prot_kinase_dom"/>
</dbReference>
<dbReference type="PANTHER" id="PTHR11042">
    <property type="entry name" value="EUKARYOTIC TRANSLATION INITIATION FACTOR 2-ALPHA KINASE EIF2-ALPHA KINASE -RELATED"/>
    <property type="match status" value="1"/>
</dbReference>
<dbReference type="GO" id="GO:0005737">
    <property type="term" value="C:cytoplasm"/>
    <property type="evidence" value="ECO:0007669"/>
    <property type="project" value="TreeGrafter"/>
</dbReference>
<keyword evidence="15" id="KW-1185">Reference proteome</keyword>
<evidence type="ECO:0000259" key="13">
    <source>
        <dbReference type="PROSITE" id="PS50011"/>
    </source>
</evidence>
<gene>
    <name evidence="14" type="ordered locus">AALP_Aa1g023000</name>
</gene>
<keyword evidence="2" id="KW-0808">Transferase</keyword>
<evidence type="ECO:0000256" key="4">
    <source>
        <dbReference type="ARBA" id="ARBA00022741"/>
    </source>
</evidence>
<dbReference type="GO" id="GO:0004674">
    <property type="term" value="F:protein serine/threonine kinase activity"/>
    <property type="evidence" value="ECO:0007669"/>
    <property type="project" value="UniProtKB-KW"/>
</dbReference>
<dbReference type="EMBL" id="CM002869">
    <property type="protein sequence ID" value="KFK42658.1"/>
    <property type="molecule type" value="Genomic_DNA"/>
</dbReference>
<dbReference type="InterPro" id="IPR011009">
    <property type="entry name" value="Kinase-like_dom_sf"/>
</dbReference>
<keyword evidence="8" id="KW-0829">Tyrosine-protein kinase</keyword>
<dbReference type="GO" id="GO:0005634">
    <property type="term" value="C:nucleus"/>
    <property type="evidence" value="ECO:0007669"/>
    <property type="project" value="TreeGrafter"/>
</dbReference>
<evidence type="ECO:0000256" key="8">
    <source>
        <dbReference type="ARBA" id="ARBA00023137"/>
    </source>
</evidence>
<comment type="similarity">
    <text evidence="9">Belongs to the protein kinase superfamily. Ser/Thr protein kinase family. GCN2 subfamily.</text>
</comment>
<evidence type="ECO:0000313" key="15">
    <source>
        <dbReference type="Proteomes" id="UP000029120"/>
    </source>
</evidence>
<dbReference type="FunFam" id="1.10.510.10:FF:000531">
    <property type="entry name" value="Wee1-like protein kinase"/>
    <property type="match status" value="1"/>
</dbReference>
<dbReference type="PROSITE" id="PS50011">
    <property type="entry name" value="PROTEIN_KINASE_DOM"/>
    <property type="match status" value="1"/>
</dbReference>
<evidence type="ECO:0000256" key="1">
    <source>
        <dbReference type="ARBA" id="ARBA00011903"/>
    </source>
</evidence>
<dbReference type="OrthoDB" id="5337378at2759"/>
<dbReference type="GO" id="GO:0004715">
    <property type="term" value="F:non-membrane spanning protein tyrosine kinase activity"/>
    <property type="evidence" value="ECO:0007669"/>
    <property type="project" value="UniProtKB-EC"/>
</dbReference>
<keyword evidence="6 11" id="KW-0067">ATP-binding</keyword>
<evidence type="ECO:0000256" key="6">
    <source>
        <dbReference type="ARBA" id="ARBA00022840"/>
    </source>
</evidence>
<feature type="domain" description="Protein kinase" evidence="13">
    <location>
        <begin position="244"/>
        <end position="487"/>
    </location>
</feature>
<dbReference type="Gene3D" id="3.30.200.20">
    <property type="entry name" value="Phosphorylase Kinase, domain 1"/>
    <property type="match status" value="1"/>
</dbReference>
<dbReference type="FunFam" id="3.30.200.20:FF:000356">
    <property type="entry name" value="WEE protein kinase"/>
    <property type="match status" value="1"/>
</dbReference>
<sequence>MFEKKGTTLLKKTNKTLGTIKTRTKKNLKMESTLERHSLLQFGQLSKLSFDNRPPSSSTAFQSLRGDSESSELRSQLGSVDVDADCGEKEFILSQDFFCTPDYITPDNQSLMNGLDISKDHSPCPRSPVKLNTVKSKRCRQESFTMNYSSSTWSSKYRGDEQENDNVDTDEIMEGNHSERTGYVSQTAVALRCRVMPPPCVKNPYVMNESETATDPFGNQRSKCASFFPASVGGNGLSRYLTDFHEVQQIGAGHFSRVFKVLHRIDGCLYAVKHSTRKLYLDSERRKAMMEVQALAALGSHENVVGYYCSWFENEQLYIQLELCEHSLSKKSSLKISEREILVIMHQIAKALQFVHEKGIAHLDVKPDNIYIKNGVCKLGDFGCATRLDKSLPIEEGDARYMPQEILNENYEHLDKVDIFSLGVTVYELIRGSPLTESRNQSLNIKEGKLPLLPGHSLQLQQLLKTMMDRDPTRRPSARELMDHPMFDRIRG</sequence>
<dbReference type="InterPro" id="IPR050339">
    <property type="entry name" value="CC_SR_Kinase"/>
</dbReference>
<dbReference type="EC" id="2.7.10.2" evidence="1"/>
<organism evidence="14 15">
    <name type="scientific">Arabis alpina</name>
    <name type="common">Alpine rock-cress</name>
    <dbReference type="NCBI Taxonomy" id="50452"/>
    <lineage>
        <taxon>Eukaryota</taxon>
        <taxon>Viridiplantae</taxon>
        <taxon>Streptophyta</taxon>
        <taxon>Embryophyta</taxon>
        <taxon>Tracheophyta</taxon>
        <taxon>Spermatophyta</taxon>
        <taxon>Magnoliopsida</taxon>
        <taxon>eudicotyledons</taxon>
        <taxon>Gunneridae</taxon>
        <taxon>Pentapetalae</taxon>
        <taxon>rosids</taxon>
        <taxon>malvids</taxon>
        <taxon>Brassicales</taxon>
        <taxon>Brassicaceae</taxon>
        <taxon>Arabideae</taxon>
        <taxon>Arabis</taxon>
    </lineage>
</organism>
<dbReference type="Proteomes" id="UP000029120">
    <property type="component" value="Chromosome 1"/>
</dbReference>
<feature type="binding site" evidence="11">
    <location>
        <position position="273"/>
    </location>
    <ligand>
        <name>ATP</name>
        <dbReference type="ChEBI" id="CHEBI:30616"/>
    </ligand>
</feature>
<reference evidence="15" key="1">
    <citation type="journal article" date="2015" name="Nat. Plants">
        <title>Genome expansion of Arabis alpina linked with retrotransposition and reduced symmetric DNA methylation.</title>
        <authorList>
            <person name="Willing E.M."/>
            <person name="Rawat V."/>
            <person name="Mandakova T."/>
            <person name="Maumus F."/>
            <person name="James G.V."/>
            <person name="Nordstroem K.J."/>
            <person name="Becker C."/>
            <person name="Warthmann N."/>
            <person name="Chica C."/>
            <person name="Szarzynska B."/>
            <person name="Zytnicki M."/>
            <person name="Albani M.C."/>
            <person name="Kiefer C."/>
            <person name="Bergonzi S."/>
            <person name="Castaings L."/>
            <person name="Mateos J.L."/>
            <person name="Berns M.C."/>
            <person name="Bujdoso N."/>
            <person name="Piofczyk T."/>
            <person name="de Lorenzo L."/>
            <person name="Barrero-Sicilia C."/>
            <person name="Mateos I."/>
            <person name="Piednoel M."/>
            <person name="Hagmann J."/>
            <person name="Chen-Min-Tao R."/>
            <person name="Iglesias-Fernandez R."/>
            <person name="Schuster S.C."/>
            <person name="Alonso-Blanco C."/>
            <person name="Roudier F."/>
            <person name="Carbonero P."/>
            <person name="Paz-Ares J."/>
            <person name="Davis S.J."/>
            <person name="Pecinka A."/>
            <person name="Quesneville H."/>
            <person name="Colot V."/>
            <person name="Lysak M.A."/>
            <person name="Weigel D."/>
            <person name="Coupland G."/>
            <person name="Schneeberger K."/>
        </authorList>
    </citation>
    <scope>NUCLEOTIDE SEQUENCE [LARGE SCALE GENOMIC DNA]</scope>
    <source>
        <strain evidence="15">cv. Pajares</strain>
    </source>
</reference>
<dbReference type="SMART" id="SM00220">
    <property type="entry name" value="S_TKc"/>
    <property type="match status" value="1"/>
</dbReference>
<dbReference type="PROSITE" id="PS00108">
    <property type="entry name" value="PROTEIN_KINASE_ST"/>
    <property type="match status" value="1"/>
</dbReference>